<gene>
    <name evidence="11" type="primary">gcvT_2</name>
    <name evidence="7" type="synonym">gcvT</name>
    <name evidence="11" type="ORF">MFFC18_37090</name>
</gene>
<dbReference type="EMBL" id="CP042912">
    <property type="protein sequence ID" value="QEG23805.1"/>
    <property type="molecule type" value="Genomic_DNA"/>
</dbReference>
<dbReference type="NCBIfam" id="TIGR00528">
    <property type="entry name" value="gcvT"/>
    <property type="match status" value="1"/>
</dbReference>
<dbReference type="InterPro" id="IPR013977">
    <property type="entry name" value="GcvT_C"/>
</dbReference>
<dbReference type="Proteomes" id="UP000322214">
    <property type="component" value="Chromosome"/>
</dbReference>
<dbReference type="OrthoDB" id="9774591at2"/>
<comment type="function">
    <text evidence="7">The glycine cleavage system catalyzes the degradation of glycine.</text>
</comment>
<feature type="binding site" evidence="8">
    <location>
        <position position="206"/>
    </location>
    <ligand>
        <name>substrate</name>
    </ligand>
</feature>
<dbReference type="Pfam" id="PF01571">
    <property type="entry name" value="GCV_T"/>
    <property type="match status" value="1"/>
</dbReference>
<dbReference type="Gene3D" id="2.40.30.110">
    <property type="entry name" value="Aminomethyltransferase beta-barrel domains"/>
    <property type="match status" value="1"/>
</dbReference>
<evidence type="ECO:0000313" key="11">
    <source>
        <dbReference type="EMBL" id="QEG23805.1"/>
    </source>
</evidence>
<evidence type="ECO:0000256" key="1">
    <source>
        <dbReference type="ARBA" id="ARBA00008609"/>
    </source>
</evidence>
<dbReference type="PANTHER" id="PTHR43757">
    <property type="entry name" value="AMINOMETHYLTRANSFERASE"/>
    <property type="match status" value="1"/>
</dbReference>
<evidence type="ECO:0000256" key="7">
    <source>
        <dbReference type="HAMAP-Rule" id="MF_00259"/>
    </source>
</evidence>
<keyword evidence="4 7" id="KW-0808">Transferase</keyword>
<keyword evidence="3 7" id="KW-0032">Aminotransferase</keyword>
<evidence type="ECO:0000256" key="2">
    <source>
        <dbReference type="ARBA" id="ARBA00012616"/>
    </source>
</evidence>
<dbReference type="InterPro" id="IPR022903">
    <property type="entry name" value="GcvT_bac"/>
</dbReference>
<dbReference type="Gene3D" id="4.10.1250.10">
    <property type="entry name" value="Aminomethyltransferase fragment"/>
    <property type="match status" value="1"/>
</dbReference>
<dbReference type="SUPFAM" id="SSF103025">
    <property type="entry name" value="Folate-binding domain"/>
    <property type="match status" value="1"/>
</dbReference>
<dbReference type="PIRSF" id="PIRSF006487">
    <property type="entry name" value="GcvT"/>
    <property type="match status" value="1"/>
</dbReference>
<dbReference type="InterPro" id="IPR006223">
    <property type="entry name" value="GcvT"/>
</dbReference>
<dbReference type="Pfam" id="PF08669">
    <property type="entry name" value="GCV_T_C"/>
    <property type="match status" value="1"/>
</dbReference>
<evidence type="ECO:0000259" key="10">
    <source>
        <dbReference type="Pfam" id="PF08669"/>
    </source>
</evidence>
<comment type="similarity">
    <text evidence="1 7">Belongs to the GcvT family.</text>
</comment>
<organism evidence="11 12">
    <name type="scientific">Mariniblastus fucicola</name>
    <dbReference type="NCBI Taxonomy" id="980251"/>
    <lineage>
        <taxon>Bacteria</taxon>
        <taxon>Pseudomonadati</taxon>
        <taxon>Planctomycetota</taxon>
        <taxon>Planctomycetia</taxon>
        <taxon>Pirellulales</taxon>
        <taxon>Pirellulaceae</taxon>
        <taxon>Mariniblastus</taxon>
    </lineage>
</organism>
<dbReference type="InterPro" id="IPR029043">
    <property type="entry name" value="GcvT/YgfZ_C"/>
</dbReference>
<keyword evidence="12" id="KW-1185">Reference proteome</keyword>
<dbReference type="HAMAP" id="MF_00259">
    <property type="entry name" value="GcvT"/>
    <property type="match status" value="1"/>
</dbReference>
<dbReference type="PANTHER" id="PTHR43757:SF2">
    <property type="entry name" value="AMINOMETHYLTRANSFERASE, MITOCHONDRIAL"/>
    <property type="match status" value="1"/>
</dbReference>
<proteinExistence type="inferred from homology"/>
<dbReference type="SUPFAM" id="SSF101790">
    <property type="entry name" value="Aminomethyltransferase beta-barrel domain"/>
    <property type="match status" value="1"/>
</dbReference>
<dbReference type="STRING" id="980251.GCA_001642875_00276"/>
<dbReference type="InterPro" id="IPR028896">
    <property type="entry name" value="GcvT/YgfZ/DmdA"/>
</dbReference>
<dbReference type="EC" id="2.1.2.10" evidence="2 7"/>
<evidence type="ECO:0000256" key="6">
    <source>
        <dbReference type="ARBA" id="ARBA00047665"/>
    </source>
</evidence>
<dbReference type="GO" id="GO:0008483">
    <property type="term" value="F:transaminase activity"/>
    <property type="evidence" value="ECO:0007669"/>
    <property type="project" value="UniProtKB-KW"/>
</dbReference>
<dbReference type="Gene3D" id="3.30.70.1400">
    <property type="entry name" value="Aminomethyltransferase beta-barrel domains"/>
    <property type="match status" value="1"/>
</dbReference>
<dbReference type="Gene3D" id="3.30.1360.120">
    <property type="entry name" value="Probable tRNA modification gtpase trme, domain 1"/>
    <property type="match status" value="1"/>
</dbReference>
<dbReference type="KEGG" id="mff:MFFC18_37090"/>
<dbReference type="GO" id="GO:0005960">
    <property type="term" value="C:glycine cleavage complex"/>
    <property type="evidence" value="ECO:0007669"/>
    <property type="project" value="InterPro"/>
</dbReference>
<sequence>MSSTSNLLSTPLTSWHVENGGRMVDFAGWSMPVQYGSIVEEHHQTRNAFGLFDVSHMGRLYFSGSEVGAFLDSLTTRRVSGIDAGKIRYSLMTNEAGCILDDVLVYRLADSDEQPFYMMVVNASNRTKIVEWLKSNLPQGCDIEIDDRTESTAMIAVQGPKANEAVTKIASLNPDTLSYYTGVVAKIGDAEVIISRTGYTGEDGCELIVPGDAAVSIWSQLIELGKAVGGGASGLASRDSLRLEAAMPLYGHELTEDINAAQADLKFAINVKDREFIGRSAILAARKDESLRKRVGFVLKGKRAARENCPVVVDGNVVGEVTSGAFAPTVQNSISMGYVDPAFAEPGTKVQFDIRGKFHDGEVVQLPFYKRD</sequence>
<dbReference type="AlphaFoldDB" id="A0A5B9PF35"/>
<dbReference type="NCBIfam" id="NF001567">
    <property type="entry name" value="PRK00389.1"/>
    <property type="match status" value="1"/>
</dbReference>
<evidence type="ECO:0000259" key="9">
    <source>
        <dbReference type="Pfam" id="PF01571"/>
    </source>
</evidence>
<dbReference type="GO" id="GO:0019464">
    <property type="term" value="P:glycine decarboxylation via glycine cleavage system"/>
    <property type="evidence" value="ECO:0007669"/>
    <property type="project" value="UniProtKB-UniRule"/>
</dbReference>
<feature type="domain" description="Aminomethyltransferase C-terminal" evidence="10">
    <location>
        <begin position="292"/>
        <end position="370"/>
    </location>
</feature>
<evidence type="ECO:0000256" key="5">
    <source>
        <dbReference type="ARBA" id="ARBA00031395"/>
    </source>
</evidence>
<feature type="domain" description="GCVT N-terminal" evidence="9">
    <location>
        <begin position="12"/>
        <end position="272"/>
    </location>
</feature>
<protein>
    <recommendedName>
        <fullName evidence="2 7">Aminomethyltransferase</fullName>
        <ecNumber evidence="2 7">2.1.2.10</ecNumber>
    </recommendedName>
    <alternativeName>
        <fullName evidence="5 7">Glycine cleavage system T protein</fullName>
    </alternativeName>
</protein>
<comment type="subunit">
    <text evidence="7">The glycine cleavage system is composed of four proteins: P, T, L and H.</text>
</comment>
<evidence type="ECO:0000256" key="3">
    <source>
        <dbReference type="ARBA" id="ARBA00022576"/>
    </source>
</evidence>
<dbReference type="GO" id="GO:0005829">
    <property type="term" value="C:cytosol"/>
    <property type="evidence" value="ECO:0007669"/>
    <property type="project" value="TreeGrafter"/>
</dbReference>
<dbReference type="GO" id="GO:0004047">
    <property type="term" value="F:aminomethyltransferase activity"/>
    <property type="evidence" value="ECO:0007669"/>
    <property type="project" value="UniProtKB-UniRule"/>
</dbReference>
<dbReference type="InterPro" id="IPR027266">
    <property type="entry name" value="TrmE/GcvT-like"/>
</dbReference>
<name>A0A5B9PF35_9BACT</name>
<reference evidence="11 12" key="1">
    <citation type="submission" date="2019-08" db="EMBL/GenBank/DDBJ databases">
        <title>Deep-cultivation of Planctomycetes and their phenomic and genomic characterization uncovers novel biology.</title>
        <authorList>
            <person name="Wiegand S."/>
            <person name="Jogler M."/>
            <person name="Boedeker C."/>
            <person name="Pinto D."/>
            <person name="Vollmers J."/>
            <person name="Rivas-Marin E."/>
            <person name="Kohn T."/>
            <person name="Peeters S.H."/>
            <person name="Heuer A."/>
            <person name="Rast P."/>
            <person name="Oberbeckmann S."/>
            <person name="Bunk B."/>
            <person name="Jeske O."/>
            <person name="Meyerdierks A."/>
            <person name="Storesund J.E."/>
            <person name="Kallscheuer N."/>
            <person name="Luecker S."/>
            <person name="Lage O.M."/>
            <person name="Pohl T."/>
            <person name="Merkel B.J."/>
            <person name="Hornburger P."/>
            <person name="Mueller R.-W."/>
            <person name="Bruemmer F."/>
            <person name="Labrenz M."/>
            <person name="Spormann A.M."/>
            <person name="Op den Camp H."/>
            <person name="Overmann J."/>
            <person name="Amann R."/>
            <person name="Jetten M.S.M."/>
            <person name="Mascher T."/>
            <person name="Medema M.H."/>
            <person name="Devos D.P."/>
            <person name="Kaster A.-K."/>
            <person name="Ovreas L."/>
            <person name="Rohde M."/>
            <person name="Galperin M.Y."/>
            <person name="Jogler C."/>
        </authorList>
    </citation>
    <scope>NUCLEOTIDE SEQUENCE [LARGE SCALE GENOMIC DNA]</scope>
    <source>
        <strain evidence="11 12">FC18</strain>
    </source>
</reference>
<accession>A0A5B9PF35</accession>
<dbReference type="RefSeq" id="WP_084416902.1">
    <property type="nucleotide sequence ID" value="NZ_CP042912.1"/>
</dbReference>
<comment type="catalytic activity">
    <reaction evidence="6 7">
        <text>N(6)-[(R)-S(8)-aminomethyldihydrolipoyl]-L-lysyl-[protein] + (6S)-5,6,7,8-tetrahydrofolate = N(6)-[(R)-dihydrolipoyl]-L-lysyl-[protein] + (6R)-5,10-methylene-5,6,7,8-tetrahydrofolate + NH4(+)</text>
        <dbReference type="Rhea" id="RHEA:16945"/>
        <dbReference type="Rhea" id="RHEA-COMP:10475"/>
        <dbReference type="Rhea" id="RHEA-COMP:10492"/>
        <dbReference type="ChEBI" id="CHEBI:15636"/>
        <dbReference type="ChEBI" id="CHEBI:28938"/>
        <dbReference type="ChEBI" id="CHEBI:57453"/>
        <dbReference type="ChEBI" id="CHEBI:83100"/>
        <dbReference type="ChEBI" id="CHEBI:83143"/>
        <dbReference type="EC" id="2.1.2.10"/>
    </reaction>
</comment>
<dbReference type="InterPro" id="IPR006222">
    <property type="entry name" value="GCVT_N"/>
</dbReference>
<evidence type="ECO:0000256" key="4">
    <source>
        <dbReference type="ARBA" id="ARBA00022679"/>
    </source>
</evidence>
<dbReference type="FunFam" id="2.40.30.110:FF:000003">
    <property type="entry name" value="Aminomethyltransferase"/>
    <property type="match status" value="1"/>
</dbReference>
<evidence type="ECO:0000256" key="8">
    <source>
        <dbReference type="PIRSR" id="PIRSR006487-1"/>
    </source>
</evidence>
<evidence type="ECO:0000313" key="12">
    <source>
        <dbReference type="Proteomes" id="UP000322214"/>
    </source>
</evidence>